<reference evidence="2 3" key="1">
    <citation type="journal article" date="2019" name="Int. J. Syst. Evol. Microbiol.">
        <title>The Global Catalogue of Microorganisms (GCM) 10K type strain sequencing project: providing services to taxonomists for standard genome sequencing and annotation.</title>
        <authorList>
            <consortium name="The Broad Institute Genomics Platform"/>
            <consortium name="The Broad Institute Genome Sequencing Center for Infectious Disease"/>
            <person name="Wu L."/>
            <person name="Ma J."/>
        </authorList>
    </citation>
    <scope>NUCLEOTIDE SEQUENCE [LARGE SCALE GENOMIC DNA]</scope>
    <source>
        <strain evidence="2 3">JCM 16034</strain>
    </source>
</reference>
<protein>
    <submittedName>
        <fullName evidence="2">Uncharacterized protein</fullName>
    </submittedName>
</protein>
<proteinExistence type="predicted"/>
<evidence type="ECO:0000256" key="1">
    <source>
        <dbReference type="SAM" id="MobiDB-lite"/>
    </source>
</evidence>
<organism evidence="2 3">
    <name type="scientific">Sinomonas flava</name>
    <dbReference type="NCBI Taxonomy" id="496857"/>
    <lineage>
        <taxon>Bacteria</taxon>
        <taxon>Bacillati</taxon>
        <taxon>Actinomycetota</taxon>
        <taxon>Actinomycetes</taxon>
        <taxon>Micrococcales</taxon>
        <taxon>Micrococcaceae</taxon>
        <taxon>Sinomonas</taxon>
    </lineage>
</organism>
<dbReference type="Proteomes" id="UP001500432">
    <property type="component" value="Unassembled WGS sequence"/>
</dbReference>
<evidence type="ECO:0000313" key="3">
    <source>
        <dbReference type="Proteomes" id="UP001500432"/>
    </source>
</evidence>
<gene>
    <name evidence="2" type="ORF">GCM10009849_13140</name>
</gene>
<sequence length="59" mass="6685">MFLREITRKQAFRAEGDPPPSCVPVREDRTHGGRRAAVQNYSPRDFWMISSATAFGTSE</sequence>
<feature type="compositionally biased region" description="Basic and acidic residues" evidence="1">
    <location>
        <begin position="1"/>
        <end position="16"/>
    </location>
</feature>
<feature type="region of interest" description="Disordered" evidence="1">
    <location>
        <begin position="1"/>
        <end position="37"/>
    </location>
</feature>
<name>A0ABN3BQX6_9MICC</name>
<accession>A0ABN3BQX6</accession>
<keyword evidence="3" id="KW-1185">Reference proteome</keyword>
<evidence type="ECO:0000313" key="2">
    <source>
        <dbReference type="EMBL" id="GAA2198853.1"/>
    </source>
</evidence>
<comment type="caution">
    <text evidence="2">The sequence shown here is derived from an EMBL/GenBank/DDBJ whole genome shotgun (WGS) entry which is preliminary data.</text>
</comment>
<dbReference type="EMBL" id="BAAAQW010000003">
    <property type="protein sequence ID" value="GAA2198853.1"/>
    <property type="molecule type" value="Genomic_DNA"/>
</dbReference>